<evidence type="ECO:0000259" key="5">
    <source>
        <dbReference type="Pfam" id="PF01094"/>
    </source>
</evidence>
<dbReference type="SUPFAM" id="SSF53822">
    <property type="entry name" value="Periplasmic binding protein-like I"/>
    <property type="match status" value="1"/>
</dbReference>
<dbReference type="InterPro" id="IPR000068">
    <property type="entry name" value="GPCR_3_Ca_sens_rcpt-rel"/>
</dbReference>
<evidence type="ECO:0000256" key="3">
    <source>
        <dbReference type="ARBA" id="ARBA00022989"/>
    </source>
</evidence>
<comment type="subcellular location">
    <subcellularLocation>
        <location evidence="1">Membrane</location>
    </subcellularLocation>
</comment>
<dbReference type="Gene3D" id="3.40.50.2300">
    <property type="match status" value="2"/>
</dbReference>
<keyword evidence="3" id="KW-1133">Transmembrane helix</keyword>
<evidence type="ECO:0000313" key="6">
    <source>
        <dbReference type="Proteomes" id="UP001652622"/>
    </source>
</evidence>
<reference evidence="7" key="1">
    <citation type="submission" date="2025-08" db="UniProtKB">
        <authorList>
            <consortium name="RefSeq"/>
        </authorList>
    </citation>
    <scope>IDENTIFICATION</scope>
    <source>
        <tissue evidence="7">Blood</tissue>
    </source>
</reference>
<evidence type="ECO:0000256" key="4">
    <source>
        <dbReference type="ARBA" id="ARBA00023136"/>
    </source>
</evidence>
<dbReference type="PANTHER" id="PTHR24061">
    <property type="entry name" value="CALCIUM-SENSING RECEPTOR-RELATED"/>
    <property type="match status" value="1"/>
</dbReference>
<dbReference type="GeneID" id="132712090"/>
<organism evidence="6 7">
    <name type="scientific">Pantherophis guttatus</name>
    <name type="common">Corn snake</name>
    <name type="synonym">Elaphe guttata</name>
    <dbReference type="NCBI Taxonomy" id="94885"/>
    <lineage>
        <taxon>Eukaryota</taxon>
        <taxon>Metazoa</taxon>
        <taxon>Chordata</taxon>
        <taxon>Craniata</taxon>
        <taxon>Vertebrata</taxon>
        <taxon>Euteleostomi</taxon>
        <taxon>Lepidosauria</taxon>
        <taxon>Squamata</taxon>
        <taxon>Bifurcata</taxon>
        <taxon>Unidentata</taxon>
        <taxon>Episquamata</taxon>
        <taxon>Toxicofera</taxon>
        <taxon>Serpentes</taxon>
        <taxon>Colubroidea</taxon>
        <taxon>Colubridae</taxon>
        <taxon>Colubrinae</taxon>
        <taxon>Pantherophis</taxon>
    </lineage>
</organism>
<dbReference type="PANTHER" id="PTHR24061:SF599">
    <property type="entry name" value="G-PROTEIN COUPLED RECEPTORS FAMILY 3 PROFILE DOMAIN-CONTAINING PROTEIN"/>
    <property type="match status" value="1"/>
</dbReference>
<evidence type="ECO:0000313" key="7">
    <source>
        <dbReference type="RefSeq" id="XP_060548543.1"/>
    </source>
</evidence>
<dbReference type="InterPro" id="IPR028082">
    <property type="entry name" value="Peripla_BP_I"/>
</dbReference>
<dbReference type="RefSeq" id="XP_060548543.1">
    <property type="nucleotide sequence ID" value="XM_060692560.1"/>
</dbReference>
<dbReference type="Proteomes" id="UP001652622">
    <property type="component" value="Unplaced"/>
</dbReference>
<protein>
    <submittedName>
        <fullName evidence="7">Vomeronasal type-2 receptor 116-like</fullName>
    </submittedName>
</protein>
<keyword evidence="4" id="KW-0472">Membrane</keyword>
<gene>
    <name evidence="7" type="primary">LOC132712090</name>
</gene>
<accession>A0ABM3ZJJ6</accession>
<dbReference type="Pfam" id="PF01094">
    <property type="entry name" value="ANF_receptor"/>
    <property type="match status" value="1"/>
</dbReference>
<name>A0ABM3ZJJ6_PANGU</name>
<evidence type="ECO:0000256" key="1">
    <source>
        <dbReference type="ARBA" id="ARBA00004370"/>
    </source>
</evidence>
<keyword evidence="6" id="KW-1185">Reference proteome</keyword>
<feature type="domain" description="Receptor ligand binding region" evidence="5">
    <location>
        <begin position="10"/>
        <end position="162"/>
    </location>
</feature>
<sequence length="183" mass="21518">MMYYFENYMKLSSKKVYIFTSHWKLGMEESKETLQFIKLHHGVLHFRDHPGNVSEFSHFLLSLDPLNPQGDVFLPQWWEAVFGCKIHKSGKIPPKGEKQCTGKENLQNLQNYIFETRMTGDSYNIYNAVYALAHALHAMYGSRVRPTMMRLGKRISNVQSWQHRARFKVVPDLKFIRIFCIKG</sequence>
<dbReference type="InterPro" id="IPR001828">
    <property type="entry name" value="ANF_lig-bd_rcpt"/>
</dbReference>
<proteinExistence type="predicted"/>
<evidence type="ECO:0000256" key="2">
    <source>
        <dbReference type="ARBA" id="ARBA00022692"/>
    </source>
</evidence>
<keyword evidence="2" id="KW-0812">Transmembrane</keyword>